<reference evidence="2 3" key="2">
    <citation type="journal article" date="2010" name="Nucleic Acids Res.">
        <title>BeetleBase in 2010: revisions to provide comprehensive genomic information for Tribolium castaneum.</title>
        <authorList>
            <person name="Kim H.S."/>
            <person name="Murphy T."/>
            <person name="Xia J."/>
            <person name="Caragea D."/>
            <person name="Park Y."/>
            <person name="Beeman R.W."/>
            <person name="Lorenzen M.D."/>
            <person name="Butcher S."/>
            <person name="Manak J.R."/>
            <person name="Brown S.J."/>
        </authorList>
    </citation>
    <scope>GENOME REANNOTATION</scope>
    <source>
        <strain evidence="2 3">Georgia GA2</strain>
    </source>
</reference>
<feature type="transmembrane region" description="Helical" evidence="1">
    <location>
        <begin position="116"/>
        <end position="136"/>
    </location>
</feature>
<evidence type="ECO:0000256" key="1">
    <source>
        <dbReference type="SAM" id="Phobius"/>
    </source>
</evidence>
<evidence type="ECO:0000313" key="3">
    <source>
        <dbReference type="Proteomes" id="UP000007266"/>
    </source>
</evidence>
<dbReference type="STRING" id="7070.D6WSL9"/>
<feature type="transmembrane region" description="Helical" evidence="1">
    <location>
        <begin position="175"/>
        <end position="197"/>
    </location>
</feature>
<reference evidence="2 3" key="1">
    <citation type="journal article" date="2008" name="Nature">
        <title>The genome of the model beetle and pest Tribolium castaneum.</title>
        <authorList>
            <consortium name="Tribolium Genome Sequencing Consortium"/>
            <person name="Richards S."/>
            <person name="Gibbs R.A."/>
            <person name="Weinstock G.M."/>
            <person name="Brown S.J."/>
            <person name="Denell R."/>
            <person name="Beeman R.W."/>
            <person name="Gibbs R."/>
            <person name="Beeman R.W."/>
            <person name="Brown S.J."/>
            <person name="Bucher G."/>
            <person name="Friedrich M."/>
            <person name="Grimmelikhuijzen C.J."/>
            <person name="Klingler M."/>
            <person name="Lorenzen M."/>
            <person name="Richards S."/>
            <person name="Roth S."/>
            <person name="Schroder R."/>
            <person name="Tautz D."/>
            <person name="Zdobnov E.M."/>
            <person name="Muzny D."/>
            <person name="Gibbs R.A."/>
            <person name="Weinstock G.M."/>
            <person name="Attaway T."/>
            <person name="Bell S."/>
            <person name="Buhay C.J."/>
            <person name="Chandrabose M.N."/>
            <person name="Chavez D."/>
            <person name="Clerk-Blankenburg K.P."/>
            <person name="Cree A."/>
            <person name="Dao M."/>
            <person name="Davis C."/>
            <person name="Chacko J."/>
            <person name="Dinh H."/>
            <person name="Dugan-Rocha S."/>
            <person name="Fowler G."/>
            <person name="Garner T.T."/>
            <person name="Garnes J."/>
            <person name="Gnirke A."/>
            <person name="Hawes A."/>
            <person name="Hernandez J."/>
            <person name="Hines S."/>
            <person name="Holder M."/>
            <person name="Hume J."/>
            <person name="Jhangiani S.N."/>
            <person name="Joshi V."/>
            <person name="Khan Z.M."/>
            <person name="Jackson L."/>
            <person name="Kovar C."/>
            <person name="Kowis A."/>
            <person name="Lee S."/>
            <person name="Lewis L.R."/>
            <person name="Margolis J."/>
            <person name="Morgan M."/>
            <person name="Nazareth L.V."/>
            <person name="Nguyen N."/>
            <person name="Okwuonu G."/>
            <person name="Parker D."/>
            <person name="Richards S."/>
            <person name="Ruiz S.J."/>
            <person name="Santibanez J."/>
            <person name="Savard J."/>
            <person name="Scherer S.E."/>
            <person name="Schneider B."/>
            <person name="Sodergren E."/>
            <person name="Tautz D."/>
            <person name="Vattahil S."/>
            <person name="Villasana D."/>
            <person name="White C.S."/>
            <person name="Wright R."/>
            <person name="Park Y."/>
            <person name="Beeman R.W."/>
            <person name="Lord J."/>
            <person name="Oppert B."/>
            <person name="Lorenzen M."/>
            <person name="Brown S."/>
            <person name="Wang L."/>
            <person name="Savard J."/>
            <person name="Tautz D."/>
            <person name="Richards S."/>
            <person name="Weinstock G."/>
            <person name="Gibbs R.A."/>
            <person name="Liu Y."/>
            <person name="Worley K."/>
            <person name="Weinstock G."/>
            <person name="Elsik C.G."/>
            <person name="Reese J.T."/>
            <person name="Elhaik E."/>
            <person name="Landan G."/>
            <person name="Graur D."/>
            <person name="Arensburger P."/>
            <person name="Atkinson P."/>
            <person name="Beeman R.W."/>
            <person name="Beidler J."/>
            <person name="Brown S.J."/>
            <person name="Demuth J.P."/>
            <person name="Drury D.W."/>
            <person name="Du Y.Z."/>
            <person name="Fujiwara H."/>
            <person name="Lorenzen M."/>
            <person name="Maselli V."/>
            <person name="Osanai M."/>
            <person name="Park Y."/>
            <person name="Robertson H.M."/>
            <person name="Tu Z."/>
            <person name="Wang J.J."/>
            <person name="Wang S."/>
            <person name="Richards S."/>
            <person name="Song H."/>
            <person name="Zhang L."/>
            <person name="Sodergren E."/>
            <person name="Werner D."/>
            <person name="Stanke M."/>
            <person name="Morgenstern B."/>
            <person name="Solovyev V."/>
            <person name="Kosarev P."/>
            <person name="Brown G."/>
            <person name="Chen H.C."/>
            <person name="Ermolaeva O."/>
            <person name="Hlavina W."/>
            <person name="Kapustin Y."/>
            <person name="Kiryutin B."/>
            <person name="Kitts P."/>
            <person name="Maglott D."/>
            <person name="Pruitt K."/>
            <person name="Sapojnikov V."/>
            <person name="Souvorov A."/>
            <person name="Mackey A.J."/>
            <person name="Waterhouse R.M."/>
            <person name="Wyder S."/>
            <person name="Zdobnov E.M."/>
            <person name="Zdobnov E.M."/>
            <person name="Wyder S."/>
            <person name="Kriventseva E.V."/>
            <person name="Kadowaki T."/>
            <person name="Bork P."/>
            <person name="Aranda M."/>
            <person name="Bao R."/>
            <person name="Beermann A."/>
            <person name="Berns N."/>
            <person name="Bolognesi R."/>
            <person name="Bonneton F."/>
            <person name="Bopp D."/>
            <person name="Brown S.J."/>
            <person name="Bucher G."/>
            <person name="Butts T."/>
            <person name="Chaumot A."/>
            <person name="Denell R.E."/>
            <person name="Ferrier D.E."/>
            <person name="Friedrich M."/>
            <person name="Gordon C.M."/>
            <person name="Jindra M."/>
            <person name="Klingler M."/>
            <person name="Lan Q."/>
            <person name="Lattorff H.M."/>
            <person name="Laudet V."/>
            <person name="von Levetsow C."/>
            <person name="Liu Z."/>
            <person name="Lutz R."/>
            <person name="Lynch J.A."/>
            <person name="da Fonseca R.N."/>
            <person name="Posnien N."/>
            <person name="Reuter R."/>
            <person name="Roth S."/>
            <person name="Savard J."/>
            <person name="Schinko J.B."/>
            <person name="Schmitt C."/>
            <person name="Schoppmeier M."/>
            <person name="Schroder R."/>
            <person name="Shippy T.D."/>
            <person name="Simonnet F."/>
            <person name="Marques-Souza H."/>
            <person name="Tautz D."/>
            <person name="Tomoyasu Y."/>
            <person name="Trauner J."/>
            <person name="Van der Zee M."/>
            <person name="Vervoort M."/>
            <person name="Wittkopp N."/>
            <person name="Wimmer E.A."/>
            <person name="Yang X."/>
            <person name="Jones A.K."/>
            <person name="Sattelle D.B."/>
            <person name="Ebert P.R."/>
            <person name="Nelson D."/>
            <person name="Scott J.G."/>
            <person name="Beeman R.W."/>
            <person name="Muthukrishnan S."/>
            <person name="Kramer K.J."/>
            <person name="Arakane Y."/>
            <person name="Beeman R.W."/>
            <person name="Zhu Q."/>
            <person name="Hogenkamp D."/>
            <person name="Dixit R."/>
            <person name="Oppert B."/>
            <person name="Jiang H."/>
            <person name="Zou Z."/>
            <person name="Marshall J."/>
            <person name="Elpidina E."/>
            <person name="Vinokurov K."/>
            <person name="Oppert C."/>
            <person name="Zou Z."/>
            <person name="Evans J."/>
            <person name="Lu Z."/>
            <person name="Zhao P."/>
            <person name="Sumathipala N."/>
            <person name="Altincicek B."/>
            <person name="Vilcinskas A."/>
            <person name="Williams M."/>
            <person name="Hultmark D."/>
            <person name="Hetru C."/>
            <person name="Jiang H."/>
            <person name="Grimmelikhuijzen C.J."/>
            <person name="Hauser F."/>
            <person name="Cazzamali G."/>
            <person name="Williamson M."/>
            <person name="Park Y."/>
            <person name="Li B."/>
            <person name="Tanaka Y."/>
            <person name="Predel R."/>
            <person name="Neupert S."/>
            <person name="Schachtner J."/>
            <person name="Verleyen P."/>
            <person name="Raible F."/>
            <person name="Bork P."/>
            <person name="Friedrich M."/>
            <person name="Walden K.K."/>
            <person name="Robertson H.M."/>
            <person name="Angeli S."/>
            <person name="Foret S."/>
            <person name="Bucher G."/>
            <person name="Schuetz S."/>
            <person name="Maleszka R."/>
            <person name="Wimmer E.A."/>
            <person name="Beeman R.W."/>
            <person name="Lorenzen M."/>
            <person name="Tomoyasu Y."/>
            <person name="Miller S.C."/>
            <person name="Grossmann D."/>
            <person name="Bucher G."/>
        </authorList>
    </citation>
    <scope>NUCLEOTIDE SEQUENCE [LARGE SCALE GENOMIC DNA]</scope>
    <source>
        <strain evidence="2 3">Georgia GA2</strain>
    </source>
</reference>
<keyword evidence="1" id="KW-0472">Membrane</keyword>
<dbReference type="KEGG" id="tca:103313827"/>
<feature type="transmembrane region" description="Helical" evidence="1">
    <location>
        <begin position="465"/>
        <end position="485"/>
    </location>
</feature>
<feature type="transmembrane region" description="Helical" evidence="1">
    <location>
        <begin position="209"/>
        <end position="227"/>
    </location>
</feature>
<dbReference type="GO" id="GO:0005886">
    <property type="term" value="C:plasma membrane"/>
    <property type="evidence" value="ECO:0000318"/>
    <property type="project" value="GO_Central"/>
</dbReference>
<dbReference type="PANTHER" id="PTHR11360:SF299">
    <property type="entry name" value="GEM-1"/>
    <property type="match status" value="1"/>
</dbReference>
<dbReference type="InParanoid" id="D6WSL9"/>
<organism evidence="2 3">
    <name type="scientific">Tribolium castaneum</name>
    <name type="common">Red flour beetle</name>
    <dbReference type="NCBI Taxonomy" id="7070"/>
    <lineage>
        <taxon>Eukaryota</taxon>
        <taxon>Metazoa</taxon>
        <taxon>Ecdysozoa</taxon>
        <taxon>Arthropoda</taxon>
        <taxon>Hexapoda</taxon>
        <taxon>Insecta</taxon>
        <taxon>Pterygota</taxon>
        <taxon>Neoptera</taxon>
        <taxon>Endopterygota</taxon>
        <taxon>Coleoptera</taxon>
        <taxon>Polyphaga</taxon>
        <taxon>Cucujiformia</taxon>
        <taxon>Tenebrionidae</taxon>
        <taxon>Tenebrionidae incertae sedis</taxon>
        <taxon>Tribolium</taxon>
    </lineage>
</organism>
<gene>
    <name evidence="2" type="primary">AUGUSTUS-3.0.2_10116</name>
    <name evidence="2" type="ORF">TcasGA2_TC010116</name>
</gene>
<dbReference type="PANTHER" id="PTHR11360">
    <property type="entry name" value="MONOCARBOXYLATE TRANSPORTER"/>
    <property type="match status" value="1"/>
</dbReference>
<feature type="transmembrane region" description="Helical" evidence="1">
    <location>
        <begin position="148"/>
        <end position="168"/>
    </location>
</feature>
<dbReference type="OrthoDB" id="8861968at2759"/>
<dbReference type="InterPro" id="IPR050327">
    <property type="entry name" value="Proton-linked_MCT"/>
</dbReference>
<dbReference type="HOGENOM" id="CLU_797723_0_0_1"/>
<dbReference type="Proteomes" id="UP000007266">
    <property type="component" value="Linkage group 7"/>
</dbReference>
<keyword evidence="1" id="KW-0812">Transmembrane</keyword>
<dbReference type="OMA" id="KIFNMPR"/>
<sequence>MSGENEPRSNRQVEHTLTLDEVLATQPELGPSIPDGGFGWVVFIGTLFFQTLIPCLLVNFGIFLAFCKLENGTFEDKNMYLWSEKILYVPLFFCITRSFFDSAARNVTTNSSTPRLIAVVGTCLTCAGLLFMWMGITGKNDDWLFAPAGMLTGLGASLLMVQCEILLAQYFRMKLAVLNQISQFVMTLGFLVAPIALGHHILNTNVTQVLLWYQAIILQGLVVALFFKKPLYLKSKILNKPYQFVVSNPDDEEDILSKNSRELQIRRQTSTETQVKKIPLDQPSTSTQKEFSLTSDDEVEENKKKWEKFDEVEDDIKYAKLNEWEVFDDEDDKNVVGQRQNWERFEEDQSSPRIVNNLSLAEETNSYPTNEKPSPLFADLPVNNNNTYAYDDEIVAEVTNSNVFMPNSVDNSHFKKHLDVLKEPTFYKSLLMMIANTYSTFVFYALFPSYLYVEADSVNIRHMTGLIGSLALVNLIFLCIAYWIPLDKKKRAVCLWIFYWIGISGLLYDC</sequence>
<keyword evidence="1" id="KW-1133">Transmembrane helix</keyword>
<feature type="transmembrane region" description="Helical" evidence="1">
    <location>
        <begin position="492"/>
        <end position="508"/>
    </location>
</feature>
<feature type="transmembrane region" description="Helical" evidence="1">
    <location>
        <begin position="38"/>
        <end position="66"/>
    </location>
</feature>
<evidence type="ECO:0000313" key="2">
    <source>
        <dbReference type="EMBL" id="EFA07125.2"/>
    </source>
</evidence>
<dbReference type="EMBL" id="KQ971354">
    <property type="protein sequence ID" value="EFA07125.2"/>
    <property type="molecule type" value="Genomic_DNA"/>
</dbReference>
<proteinExistence type="predicted"/>
<name>D6WSL9_TRICA</name>
<dbReference type="SUPFAM" id="SSF103473">
    <property type="entry name" value="MFS general substrate transporter"/>
    <property type="match status" value="1"/>
</dbReference>
<dbReference type="InterPro" id="IPR036259">
    <property type="entry name" value="MFS_trans_sf"/>
</dbReference>
<keyword evidence="3" id="KW-1185">Reference proteome</keyword>
<dbReference type="GO" id="GO:0008028">
    <property type="term" value="F:monocarboxylic acid transmembrane transporter activity"/>
    <property type="evidence" value="ECO:0000318"/>
    <property type="project" value="GO_Central"/>
</dbReference>
<feature type="transmembrane region" description="Helical" evidence="1">
    <location>
        <begin position="430"/>
        <end position="453"/>
    </location>
</feature>
<dbReference type="GO" id="GO:0015718">
    <property type="term" value="P:monocarboxylic acid transport"/>
    <property type="evidence" value="ECO:0000318"/>
    <property type="project" value="GO_Central"/>
</dbReference>
<protein>
    <submittedName>
        <fullName evidence="2">Uncharacterized protein</fullName>
    </submittedName>
</protein>
<accession>D6WSL9</accession>
<dbReference type="AlphaFoldDB" id="D6WSL9"/>